<evidence type="ECO:0000313" key="1">
    <source>
        <dbReference type="EMBL" id="KKM25598.1"/>
    </source>
</evidence>
<gene>
    <name evidence="1" type="ORF">LCGC14_1593370</name>
</gene>
<accession>A0A0F9KU25</accession>
<protein>
    <submittedName>
        <fullName evidence="1">Uncharacterized protein</fullName>
    </submittedName>
</protein>
<dbReference type="EMBL" id="LAZR01012684">
    <property type="protein sequence ID" value="KKM25598.1"/>
    <property type="molecule type" value="Genomic_DNA"/>
</dbReference>
<proteinExistence type="predicted"/>
<sequence length="79" mass="9419">MGVLEHLIFELMEKNLDYEINQLGKENGYQEQIILKVKEKDLFVYIIKNEKTLSYYIAEKGQKRERISKQTLLEKIKGL</sequence>
<dbReference type="AlphaFoldDB" id="A0A0F9KU25"/>
<comment type="caution">
    <text evidence="1">The sequence shown here is derived from an EMBL/GenBank/DDBJ whole genome shotgun (WGS) entry which is preliminary data.</text>
</comment>
<organism evidence="1">
    <name type="scientific">marine sediment metagenome</name>
    <dbReference type="NCBI Taxonomy" id="412755"/>
    <lineage>
        <taxon>unclassified sequences</taxon>
        <taxon>metagenomes</taxon>
        <taxon>ecological metagenomes</taxon>
    </lineage>
</organism>
<name>A0A0F9KU25_9ZZZZ</name>
<reference evidence="1" key="1">
    <citation type="journal article" date="2015" name="Nature">
        <title>Complex archaea that bridge the gap between prokaryotes and eukaryotes.</title>
        <authorList>
            <person name="Spang A."/>
            <person name="Saw J.H."/>
            <person name="Jorgensen S.L."/>
            <person name="Zaremba-Niedzwiedzka K."/>
            <person name="Martijn J."/>
            <person name="Lind A.E."/>
            <person name="van Eijk R."/>
            <person name="Schleper C."/>
            <person name="Guy L."/>
            <person name="Ettema T.J."/>
        </authorList>
    </citation>
    <scope>NUCLEOTIDE SEQUENCE</scope>
</reference>